<gene>
    <name evidence="1" type="ORF">QO015_002349</name>
</gene>
<sequence>MSDSNFVAHFTKGAKDTPFDNLVSILNAKSIRAGELPWTKNPAVCFTECPWSSLLKHTGHYSPYGIGFTKSHVFAAGGGPAYYVRADHWSKQQWDNHVKTFVTPFWPEYRPQTEEFRKPLSGKTIDYSHEREWRVPHDFRFEHQQVQFVVLPDYEAMAKFPKDLKDAIGREKFILVEVYRHIERLWPTHVVD</sequence>
<proteinExistence type="predicted"/>
<evidence type="ECO:0000313" key="1">
    <source>
        <dbReference type="EMBL" id="MDQ0516736.1"/>
    </source>
</evidence>
<dbReference type="RefSeq" id="WP_266279220.1">
    <property type="nucleotide sequence ID" value="NZ_JAPKNF010000001.1"/>
</dbReference>
<reference evidence="1 2" key="1">
    <citation type="submission" date="2023-07" db="EMBL/GenBank/DDBJ databases">
        <title>Genomic Encyclopedia of Type Strains, Phase IV (KMG-IV): sequencing the most valuable type-strain genomes for metagenomic binning, comparative biology and taxonomic classification.</title>
        <authorList>
            <person name="Goeker M."/>
        </authorList>
    </citation>
    <scope>NUCLEOTIDE SEQUENCE [LARGE SCALE GENOMIC DNA]</scope>
    <source>
        <strain evidence="1 2">B1-1</strain>
    </source>
</reference>
<keyword evidence="2" id="KW-1185">Reference proteome</keyword>
<protein>
    <recommendedName>
        <fullName evidence="3">Terminase</fullName>
    </recommendedName>
</protein>
<dbReference type="Proteomes" id="UP001223743">
    <property type="component" value="Unassembled WGS sequence"/>
</dbReference>
<dbReference type="InterPro" id="IPR021223">
    <property type="entry name" value="AbiGi"/>
</dbReference>
<comment type="caution">
    <text evidence="1">The sequence shown here is derived from an EMBL/GenBank/DDBJ whole genome shotgun (WGS) entry which is preliminary data.</text>
</comment>
<dbReference type="EMBL" id="JAUSWJ010000001">
    <property type="protein sequence ID" value="MDQ0516736.1"/>
    <property type="molecule type" value="Genomic_DNA"/>
</dbReference>
<organism evidence="1 2">
    <name type="scientific">Kaistia geumhonensis</name>
    <dbReference type="NCBI Taxonomy" id="410839"/>
    <lineage>
        <taxon>Bacteria</taxon>
        <taxon>Pseudomonadati</taxon>
        <taxon>Pseudomonadota</taxon>
        <taxon>Alphaproteobacteria</taxon>
        <taxon>Hyphomicrobiales</taxon>
        <taxon>Kaistiaceae</taxon>
        <taxon>Kaistia</taxon>
    </lineage>
</organism>
<evidence type="ECO:0000313" key="2">
    <source>
        <dbReference type="Proteomes" id="UP001223743"/>
    </source>
</evidence>
<accession>A0ABU0M731</accession>
<dbReference type="Pfam" id="PF10899">
    <property type="entry name" value="AbiGi"/>
    <property type="match status" value="1"/>
</dbReference>
<evidence type="ECO:0008006" key="3">
    <source>
        <dbReference type="Google" id="ProtNLM"/>
    </source>
</evidence>
<name>A0ABU0M731_9HYPH</name>